<dbReference type="STRING" id="1429043.X474_05275"/>
<comment type="caution">
    <text evidence="2">The sequence shown here is derived from an EMBL/GenBank/DDBJ whole genome shotgun (WGS) entry which is preliminary data.</text>
</comment>
<dbReference type="Proteomes" id="UP000032233">
    <property type="component" value="Unassembled WGS sequence"/>
</dbReference>
<dbReference type="AlphaFoldDB" id="A0A0D2JHK5"/>
<keyword evidence="3" id="KW-1185">Reference proteome</keyword>
<accession>A0A0D2JHK5</accession>
<protein>
    <submittedName>
        <fullName evidence="2">Uncharacterized protein</fullName>
    </submittedName>
</protein>
<dbReference type="RefSeq" id="WP_044347115.1">
    <property type="nucleotide sequence ID" value="NZ_AZAC01000004.1"/>
</dbReference>
<evidence type="ECO:0000256" key="1">
    <source>
        <dbReference type="SAM" id="MobiDB-lite"/>
    </source>
</evidence>
<sequence>MTKIDQILPGQITPQNGEKAPGKPTKGPSFQEVLDQAAKRSQDSGNTSAPAQAFDPLNLINGVKPTHAVEALRPEQTQGLMHAERTMEILDDYQNALADQSKSLKDMGRIVAKMDGEVKELTGVLEKLDPKDELYGIMEEVAVTAMVESIKFNRGDYIPQEA</sequence>
<proteinExistence type="predicted"/>
<feature type="region of interest" description="Disordered" evidence="1">
    <location>
        <begin position="1"/>
        <end position="53"/>
    </location>
</feature>
<evidence type="ECO:0000313" key="2">
    <source>
        <dbReference type="EMBL" id="KIX15231.1"/>
    </source>
</evidence>
<evidence type="ECO:0000313" key="3">
    <source>
        <dbReference type="Proteomes" id="UP000032233"/>
    </source>
</evidence>
<dbReference type="InParanoid" id="A0A0D2JHK5"/>
<dbReference type="EMBL" id="AZAC01000004">
    <property type="protein sequence ID" value="KIX15231.1"/>
    <property type="molecule type" value="Genomic_DNA"/>
</dbReference>
<organism evidence="2 3">
    <name type="scientific">Dethiosulfatarculus sandiegensis</name>
    <dbReference type="NCBI Taxonomy" id="1429043"/>
    <lineage>
        <taxon>Bacteria</taxon>
        <taxon>Pseudomonadati</taxon>
        <taxon>Thermodesulfobacteriota</taxon>
        <taxon>Desulfarculia</taxon>
        <taxon>Desulfarculales</taxon>
        <taxon>Desulfarculaceae</taxon>
        <taxon>Dethiosulfatarculus</taxon>
    </lineage>
</organism>
<name>A0A0D2JHK5_9BACT</name>
<dbReference type="OrthoDB" id="5518730at2"/>
<reference evidence="2 3" key="1">
    <citation type="submission" date="2013-11" db="EMBL/GenBank/DDBJ databases">
        <title>Metagenomic analysis of a methanogenic consortium involved in long chain n-alkane degradation.</title>
        <authorList>
            <person name="Davidova I.A."/>
            <person name="Callaghan A.V."/>
            <person name="Wawrik B."/>
            <person name="Pruitt S."/>
            <person name="Marks C."/>
            <person name="Duncan K.E."/>
            <person name="Suflita J.M."/>
        </authorList>
    </citation>
    <scope>NUCLEOTIDE SEQUENCE [LARGE SCALE GENOMIC DNA]</scope>
    <source>
        <strain evidence="2 3">SPR</strain>
    </source>
</reference>
<gene>
    <name evidence="2" type="ORF">X474_05275</name>
</gene>